<keyword evidence="1" id="KW-1133">Transmembrane helix</keyword>
<feature type="transmembrane region" description="Helical" evidence="1">
    <location>
        <begin position="25"/>
        <end position="50"/>
    </location>
</feature>
<protein>
    <recommendedName>
        <fullName evidence="2">DUF1468 domain-containing protein</fullName>
    </recommendedName>
</protein>
<comment type="caution">
    <text evidence="3">The sequence shown here is derived from an EMBL/GenBank/DDBJ whole genome shotgun (WGS) entry which is preliminary data.</text>
</comment>
<evidence type="ECO:0000313" key="3">
    <source>
        <dbReference type="EMBL" id="PXY22844.1"/>
    </source>
</evidence>
<name>A0A2V4AS48_9PSEU</name>
<keyword evidence="1" id="KW-0812">Transmembrane</keyword>
<reference evidence="3 4" key="1">
    <citation type="submission" date="2016-07" db="EMBL/GenBank/DDBJ databases">
        <title>Draft genome sequence of Prauserella muralis DSM 45305, isolated from a mould-covered wall in an indoor environment.</title>
        <authorList>
            <person name="Ruckert C."/>
            <person name="Albersmeier A."/>
            <person name="Jiang C.-L."/>
            <person name="Jiang Y."/>
            <person name="Kalinowski J."/>
            <person name="Schneider O."/>
            <person name="Winkler A."/>
            <person name="Zotchev S.B."/>
        </authorList>
    </citation>
    <scope>NUCLEOTIDE SEQUENCE [LARGE SCALE GENOMIC DNA]</scope>
    <source>
        <strain evidence="3 4">DSM 45305</strain>
    </source>
</reference>
<dbReference type="Pfam" id="PF07331">
    <property type="entry name" value="TctB"/>
    <property type="match status" value="1"/>
</dbReference>
<feature type="transmembrane region" description="Helical" evidence="1">
    <location>
        <begin position="135"/>
        <end position="157"/>
    </location>
</feature>
<dbReference type="Proteomes" id="UP000249915">
    <property type="component" value="Unassembled WGS sequence"/>
</dbReference>
<proteinExistence type="predicted"/>
<feature type="transmembrane region" description="Helical" evidence="1">
    <location>
        <begin position="95"/>
        <end position="123"/>
    </location>
</feature>
<organism evidence="3 4">
    <name type="scientific">Prauserella muralis</name>
    <dbReference type="NCBI Taxonomy" id="588067"/>
    <lineage>
        <taxon>Bacteria</taxon>
        <taxon>Bacillati</taxon>
        <taxon>Actinomycetota</taxon>
        <taxon>Actinomycetes</taxon>
        <taxon>Pseudonocardiales</taxon>
        <taxon>Pseudonocardiaceae</taxon>
        <taxon>Prauserella</taxon>
    </lineage>
</organism>
<keyword evidence="4" id="KW-1185">Reference proteome</keyword>
<evidence type="ECO:0000256" key="1">
    <source>
        <dbReference type="SAM" id="Phobius"/>
    </source>
</evidence>
<keyword evidence="1" id="KW-0472">Membrane</keyword>
<dbReference type="EMBL" id="MASW01000005">
    <property type="protein sequence ID" value="PXY22844.1"/>
    <property type="molecule type" value="Genomic_DNA"/>
</dbReference>
<evidence type="ECO:0000259" key="2">
    <source>
        <dbReference type="Pfam" id="PF07331"/>
    </source>
</evidence>
<gene>
    <name evidence="3" type="ORF">BAY60_23990</name>
</gene>
<evidence type="ECO:0000313" key="4">
    <source>
        <dbReference type="Proteomes" id="UP000249915"/>
    </source>
</evidence>
<dbReference type="InterPro" id="IPR009936">
    <property type="entry name" value="DUF1468"/>
</dbReference>
<feature type="domain" description="DUF1468" evidence="2">
    <location>
        <begin position="26"/>
        <end position="158"/>
    </location>
</feature>
<sequence>MIVMKAAPMAEPAGTDRPKWTRNRLVGVVCLLSGMAVILHSLALALGSWAEPGPGMWPLVIGVALVVASVATLTRRLDDTEQERFCPRSLLVVPALLSLYVFIWAFSLLGLTVPGFLLALFWLKVLGHQGWWMSVTLAALATAVFYVLFVPVLGVPFPADLLLGGR</sequence>
<accession>A0A2V4AS48</accession>
<dbReference type="AlphaFoldDB" id="A0A2V4AS48"/>